<dbReference type="AlphaFoldDB" id="A0A9D2UW95"/>
<dbReference type="InterPro" id="IPR017896">
    <property type="entry name" value="4Fe4S_Fe-S-bd"/>
</dbReference>
<keyword evidence="4" id="KW-0411">Iron-sulfur</keyword>
<sequence length="220" mass="24124">MTRYGMAIDLKRCFGCQTCAVACKVANNLPVGLSYNVVYTKTDDDINTMGAAVAKGALSNDCAGGTFDAPKLSFFPMQCQHCESPLCMANCSTGATQQREDGIVWVDYELCIGCGSCVEACPYEGVRTTVTSEPEYYMDVVVGEADAPQHKVNVTEKCNFCYNLIDRGEVPACMQLCPGRARFWGDLDDPESEVSKAIEGRDYEFLHEDAGTKPKVYYLK</sequence>
<dbReference type="SUPFAM" id="SSF54862">
    <property type="entry name" value="4Fe-4S ferredoxins"/>
    <property type="match status" value="1"/>
</dbReference>
<evidence type="ECO:0000313" key="6">
    <source>
        <dbReference type="EMBL" id="HJF65202.1"/>
    </source>
</evidence>
<proteinExistence type="predicted"/>
<dbReference type="GO" id="GO:0046872">
    <property type="term" value="F:metal ion binding"/>
    <property type="evidence" value="ECO:0007669"/>
    <property type="project" value="UniProtKB-KW"/>
</dbReference>
<organism evidence="6 7">
    <name type="scientific">Slackia equolifaciens</name>
    <dbReference type="NCBI Taxonomy" id="498718"/>
    <lineage>
        <taxon>Bacteria</taxon>
        <taxon>Bacillati</taxon>
        <taxon>Actinomycetota</taxon>
        <taxon>Coriobacteriia</taxon>
        <taxon>Eggerthellales</taxon>
        <taxon>Eggerthellaceae</taxon>
        <taxon>Slackia</taxon>
    </lineage>
</organism>
<reference evidence="6" key="2">
    <citation type="submission" date="2021-09" db="EMBL/GenBank/DDBJ databases">
        <authorList>
            <person name="Gilroy R."/>
        </authorList>
    </citation>
    <scope>NUCLEOTIDE SEQUENCE</scope>
    <source>
        <strain evidence="6">ChiGjej6B6-11269</strain>
    </source>
</reference>
<evidence type="ECO:0000256" key="1">
    <source>
        <dbReference type="ARBA" id="ARBA00022485"/>
    </source>
</evidence>
<accession>A0A9D2UW95</accession>
<dbReference type="Pfam" id="PF13247">
    <property type="entry name" value="Fer4_11"/>
    <property type="match status" value="2"/>
</dbReference>
<keyword evidence="2" id="KW-0479">Metal-binding</keyword>
<dbReference type="PANTHER" id="PTHR43177:SF3">
    <property type="entry name" value="PROTEIN NRFC HOMOLOG"/>
    <property type="match status" value="1"/>
</dbReference>
<dbReference type="PANTHER" id="PTHR43177">
    <property type="entry name" value="PROTEIN NRFC"/>
    <property type="match status" value="1"/>
</dbReference>
<reference evidence="6" key="1">
    <citation type="journal article" date="2021" name="PeerJ">
        <title>Extensive microbial diversity within the chicken gut microbiome revealed by metagenomics and culture.</title>
        <authorList>
            <person name="Gilroy R."/>
            <person name="Ravi A."/>
            <person name="Getino M."/>
            <person name="Pursley I."/>
            <person name="Horton D.L."/>
            <person name="Alikhan N.F."/>
            <person name="Baker D."/>
            <person name="Gharbi K."/>
            <person name="Hall N."/>
            <person name="Watson M."/>
            <person name="Adriaenssens E.M."/>
            <person name="Foster-Nyarko E."/>
            <person name="Jarju S."/>
            <person name="Secka A."/>
            <person name="Antonio M."/>
            <person name="Oren A."/>
            <person name="Chaudhuri R.R."/>
            <person name="La Ragione R."/>
            <person name="Hildebrand F."/>
            <person name="Pallen M.J."/>
        </authorList>
    </citation>
    <scope>NUCLEOTIDE SEQUENCE</scope>
    <source>
        <strain evidence="6">ChiGjej6B6-11269</strain>
    </source>
</reference>
<dbReference type="CDD" id="cd10551">
    <property type="entry name" value="PsrB"/>
    <property type="match status" value="1"/>
</dbReference>
<evidence type="ECO:0000259" key="5">
    <source>
        <dbReference type="PROSITE" id="PS51379"/>
    </source>
</evidence>
<dbReference type="EMBL" id="DYWI01000059">
    <property type="protein sequence ID" value="HJF65202.1"/>
    <property type="molecule type" value="Genomic_DNA"/>
</dbReference>
<protein>
    <submittedName>
        <fullName evidence="6">4Fe-4S dicluster domain-containing protein</fullName>
    </submittedName>
</protein>
<keyword evidence="3" id="KW-0408">Iron</keyword>
<name>A0A9D2UW95_9ACTN</name>
<dbReference type="Proteomes" id="UP000786989">
    <property type="component" value="Unassembled WGS sequence"/>
</dbReference>
<dbReference type="InterPro" id="IPR050954">
    <property type="entry name" value="ET_IronSulfur_Cluster-Binding"/>
</dbReference>
<evidence type="ECO:0000313" key="7">
    <source>
        <dbReference type="Proteomes" id="UP000786989"/>
    </source>
</evidence>
<evidence type="ECO:0000256" key="3">
    <source>
        <dbReference type="ARBA" id="ARBA00023004"/>
    </source>
</evidence>
<dbReference type="InterPro" id="IPR017900">
    <property type="entry name" value="4Fe4S_Fe_S_CS"/>
</dbReference>
<evidence type="ECO:0000256" key="2">
    <source>
        <dbReference type="ARBA" id="ARBA00022723"/>
    </source>
</evidence>
<feature type="domain" description="4Fe-4S ferredoxin-type" evidence="5">
    <location>
        <begin position="4"/>
        <end position="34"/>
    </location>
</feature>
<keyword evidence="1" id="KW-0004">4Fe-4S</keyword>
<comment type="caution">
    <text evidence="6">The sequence shown here is derived from an EMBL/GenBank/DDBJ whole genome shotgun (WGS) entry which is preliminary data.</text>
</comment>
<dbReference type="PROSITE" id="PS51379">
    <property type="entry name" value="4FE4S_FER_2"/>
    <property type="match status" value="2"/>
</dbReference>
<gene>
    <name evidence="6" type="ORF">K8U77_03675</name>
</gene>
<dbReference type="PROSITE" id="PS00198">
    <property type="entry name" value="4FE4S_FER_1"/>
    <property type="match status" value="1"/>
</dbReference>
<evidence type="ECO:0000256" key="4">
    <source>
        <dbReference type="ARBA" id="ARBA00023014"/>
    </source>
</evidence>
<feature type="domain" description="4Fe-4S ferredoxin-type" evidence="5">
    <location>
        <begin position="102"/>
        <end position="131"/>
    </location>
</feature>
<dbReference type="GO" id="GO:0051539">
    <property type="term" value="F:4 iron, 4 sulfur cluster binding"/>
    <property type="evidence" value="ECO:0007669"/>
    <property type="project" value="UniProtKB-KW"/>
</dbReference>
<dbReference type="Gene3D" id="3.30.70.20">
    <property type="match status" value="2"/>
</dbReference>